<gene>
    <name evidence="1" type="ORF">QAD02_022375</name>
</gene>
<evidence type="ECO:0000313" key="2">
    <source>
        <dbReference type="Proteomes" id="UP001239111"/>
    </source>
</evidence>
<keyword evidence="2" id="KW-1185">Reference proteome</keyword>
<protein>
    <submittedName>
        <fullName evidence="1">Uncharacterized protein</fullName>
    </submittedName>
</protein>
<dbReference type="EMBL" id="CM056741">
    <property type="protein sequence ID" value="KAJ8686581.1"/>
    <property type="molecule type" value="Genomic_DNA"/>
</dbReference>
<dbReference type="Proteomes" id="UP001239111">
    <property type="component" value="Chromosome 1"/>
</dbReference>
<proteinExistence type="predicted"/>
<evidence type="ECO:0000313" key="1">
    <source>
        <dbReference type="EMBL" id="KAJ8686581.1"/>
    </source>
</evidence>
<comment type="caution">
    <text evidence="1">The sequence shown here is derived from an EMBL/GenBank/DDBJ whole genome shotgun (WGS) entry which is preliminary data.</text>
</comment>
<name>A0ACC2PUG6_9HYME</name>
<organism evidence="1 2">
    <name type="scientific">Eretmocerus hayati</name>
    <dbReference type="NCBI Taxonomy" id="131215"/>
    <lineage>
        <taxon>Eukaryota</taxon>
        <taxon>Metazoa</taxon>
        <taxon>Ecdysozoa</taxon>
        <taxon>Arthropoda</taxon>
        <taxon>Hexapoda</taxon>
        <taxon>Insecta</taxon>
        <taxon>Pterygota</taxon>
        <taxon>Neoptera</taxon>
        <taxon>Endopterygota</taxon>
        <taxon>Hymenoptera</taxon>
        <taxon>Apocrita</taxon>
        <taxon>Proctotrupomorpha</taxon>
        <taxon>Chalcidoidea</taxon>
        <taxon>Aphelinidae</taxon>
        <taxon>Aphelininae</taxon>
        <taxon>Eretmocerus</taxon>
    </lineage>
</organism>
<sequence length="221" mass="24968">MKKRSLAGNVAIGLFLFCAVCVVVSFFYPAWLVSDRRITSAKMQKIGLWEHCFRSLPNPERADSPDRFYVGCRWIYDPLTAGYDKIRGFLLPGFMVTTQFFYTICFLSFVVSVGLVIVYATCWTKEHPHYVDLIKVIACLLLIGSISGCIGVLVFALFGNSKGWMPDQENNFIGWAYVVACVGSILGIVVSILFFVEANIQEKKRKKLKESQTRFTLEARA</sequence>
<accession>A0ACC2PUG6</accession>
<reference evidence="1" key="1">
    <citation type="submission" date="2023-04" db="EMBL/GenBank/DDBJ databases">
        <title>A chromosome-level genome assembly of the parasitoid wasp Eretmocerus hayati.</title>
        <authorList>
            <person name="Zhong Y."/>
            <person name="Liu S."/>
            <person name="Liu Y."/>
        </authorList>
    </citation>
    <scope>NUCLEOTIDE SEQUENCE</scope>
    <source>
        <strain evidence="1">ZJU_SS_LIU_2023</strain>
    </source>
</reference>